<organism evidence="1 2">
    <name type="scientific">Aeromonas veronii</name>
    <dbReference type="NCBI Taxonomy" id="654"/>
    <lineage>
        <taxon>Bacteria</taxon>
        <taxon>Pseudomonadati</taxon>
        <taxon>Pseudomonadota</taxon>
        <taxon>Gammaproteobacteria</taxon>
        <taxon>Aeromonadales</taxon>
        <taxon>Aeromonadaceae</taxon>
        <taxon>Aeromonas</taxon>
    </lineage>
</organism>
<dbReference type="EMBL" id="PZKL01000038">
    <property type="protein sequence ID" value="PTH79970.1"/>
    <property type="molecule type" value="Genomic_DNA"/>
</dbReference>
<protein>
    <submittedName>
        <fullName evidence="1">Uncharacterized protein</fullName>
    </submittedName>
</protein>
<dbReference type="Proteomes" id="UP000241986">
    <property type="component" value="Unassembled WGS sequence"/>
</dbReference>
<accession>A0A2T4MZF0</accession>
<name>A0A2T4MZF0_AERVE</name>
<sequence length="416" mass="47243">MQKERTLPIHPYSYKLMKPAIDEAIMNGSSVYHVSGDIKAPIKIQSSENGIVFSSFTPIAQFMPYDHSDSFERMGHGLDSLNRNECHMSEFFFHELLQQSFSVKNKETGAESQAIISTSLSRKEPTFVVIDEEKVVSSIAEFEKRYTVTPGEPTLSPLRTEKSDVDFEEQFWKIVDKLNWKSDFDSERCEKEILASFDPETISLIHSEFQKKKSELYRFSRDIDFSGHIVTESSLIAFAESAVSCGKAVYESAKGSELSFKKYMNKINHEFGISVPFVVQDHVYPYTITVDSMSDPFRRQGPKAAAIECMHLLNKIDYDHVTPARRRDIEPVVAEAISRLEKIISGDHAGAYKDFDVAAYNRLSKFSEAGLHAQIANLLSNVMMKDGLDYTTTKWKDGSPVVMKNKPEKKESELDM</sequence>
<comment type="caution">
    <text evidence="1">The sequence shown here is derived from an EMBL/GenBank/DDBJ whole genome shotgun (WGS) entry which is preliminary data.</text>
</comment>
<dbReference type="RefSeq" id="WP_107684139.1">
    <property type="nucleotide sequence ID" value="NZ_PZKL01000038.1"/>
</dbReference>
<proteinExistence type="predicted"/>
<evidence type="ECO:0000313" key="2">
    <source>
        <dbReference type="Proteomes" id="UP000241986"/>
    </source>
</evidence>
<evidence type="ECO:0000313" key="1">
    <source>
        <dbReference type="EMBL" id="PTH79970.1"/>
    </source>
</evidence>
<dbReference type="AlphaFoldDB" id="A0A2T4MZF0"/>
<reference evidence="1 2" key="1">
    <citation type="submission" date="2018-03" db="EMBL/GenBank/DDBJ databases">
        <title>Aeromonas veronii whole genome sequencing and analysis.</title>
        <authorList>
            <person name="Xie H."/>
            <person name="Liu T."/>
            <person name="Wang K."/>
        </authorList>
    </citation>
    <scope>NUCLEOTIDE SEQUENCE [LARGE SCALE GENOMIC DNA]</scope>
    <source>
        <strain evidence="1 2">XH.VA.1</strain>
    </source>
</reference>
<gene>
    <name evidence="1" type="ORF">DAA48_17045</name>
</gene>